<dbReference type="GO" id="GO:0009098">
    <property type="term" value="P:L-leucine biosynthetic process"/>
    <property type="evidence" value="ECO:0007669"/>
    <property type="project" value="InterPro"/>
</dbReference>
<dbReference type="SUPFAM" id="SSF110921">
    <property type="entry name" value="2-isopropylmalate synthase LeuA, allosteric (dimerisation) domain"/>
    <property type="match status" value="1"/>
</dbReference>
<dbReference type="EMBL" id="CP046996">
    <property type="protein sequence ID" value="QHA01482.1"/>
    <property type="molecule type" value="Genomic_DNA"/>
</dbReference>
<dbReference type="UniPathway" id="UPA00047">
    <property type="reaction ID" value="UER00066"/>
</dbReference>
<keyword evidence="5 9" id="KW-0808">Transferase</keyword>
<organism evidence="11 12">
    <name type="scientific">Dehalobacter restrictus</name>
    <dbReference type="NCBI Taxonomy" id="55583"/>
    <lineage>
        <taxon>Bacteria</taxon>
        <taxon>Bacillati</taxon>
        <taxon>Bacillota</taxon>
        <taxon>Clostridia</taxon>
        <taxon>Eubacteriales</taxon>
        <taxon>Desulfitobacteriaceae</taxon>
        <taxon>Dehalobacter</taxon>
    </lineage>
</organism>
<evidence type="ECO:0000256" key="3">
    <source>
        <dbReference type="ARBA" id="ARBA00022605"/>
    </source>
</evidence>
<dbReference type="SMART" id="SM00917">
    <property type="entry name" value="LeuA_dimer"/>
    <property type="match status" value="1"/>
</dbReference>
<evidence type="ECO:0000256" key="7">
    <source>
        <dbReference type="ARBA" id="ARBA00048263"/>
    </source>
</evidence>
<dbReference type="CDD" id="cd07941">
    <property type="entry name" value="DRE_TIM_LeuA3"/>
    <property type="match status" value="1"/>
</dbReference>
<evidence type="ECO:0000256" key="8">
    <source>
        <dbReference type="NCBIfam" id="TIGR00977"/>
    </source>
</evidence>
<evidence type="ECO:0000256" key="5">
    <source>
        <dbReference type="ARBA" id="ARBA00022679"/>
    </source>
</evidence>
<dbReference type="Pfam" id="PF00682">
    <property type="entry name" value="HMGL-like"/>
    <property type="match status" value="1"/>
</dbReference>
<proteinExistence type="inferred from homology"/>
<dbReference type="SUPFAM" id="SSF51569">
    <property type="entry name" value="Aldolase"/>
    <property type="match status" value="1"/>
</dbReference>
<dbReference type="RefSeq" id="WP_025206121.1">
    <property type="nucleotide sequence ID" value="NZ_CP046996.1"/>
</dbReference>
<dbReference type="PANTHER" id="PTHR43538">
    <property type="entry name" value="ALPHA-IPM SYNTHASE/HOMOCITRATE SYNTHASE"/>
    <property type="match status" value="1"/>
</dbReference>
<dbReference type="InterPro" id="IPR002034">
    <property type="entry name" value="AIPM/Hcit_synth_CS"/>
</dbReference>
<dbReference type="Gene3D" id="1.10.238.260">
    <property type="match status" value="1"/>
</dbReference>
<dbReference type="EC" id="2.3.3.21" evidence="8"/>
<feature type="domain" description="Pyruvate carboxyltransferase" evidence="10">
    <location>
        <begin position="6"/>
        <end position="277"/>
    </location>
</feature>
<reference evidence="11 12" key="1">
    <citation type="submission" date="2019-12" db="EMBL/GenBank/DDBJ databases">
        <title>Sequence classification of anaerobic respiratory reductive dehalogenases: First we see many, then we see few.</title>
        <authorList>
            <person name="Molenda O."/>
            <person name="Puentes Jacome L.A."/>
            <person name="Cao X."/>
            <person name="Nesbo C.L."/>
            <person name="Tang S."/>
            <person name="Morson N."/>
            <person name="Patron J."/>
            <person name="Lomheim L."/>
            <person name="Wishart D.S."/>
            <person name="Edwards E.A."/>
        </authorList>
    </citation>
    <scope>NUCLEOTIDE SEQUENCE [LARGE SCALE GENOMIC DNA]</scope>
    <source>
        <strain evidence="11 12">12DCA</strain>
    </source>
</reference>
<dbReference type="InterPro" id="IPR054691">
    <property type="entry name" value="LeuA/HCS_post-cat"/>
</dbReference>
<dbReference type="InterPro" id="IPR036230">
    <property type="entry name" value="LeuA_allosteric_dom_sf"/>
</dbReference>
<evidence type="ECO:0000256" key="2">
    <source>
        <dbReference type="ARBA" id="ARBA00006154"/>
    </source>
</evidence>
<evidence type="ECO:0000259" key="10">
    <source>
        <dbReference type="PROSITE" id="PS50991"/>
    </source>
</evidence>
<dbReference type="GO" id="GO:0009097">
    <property type="term" value="P:isoleucine biosynthetic process"/>
    <property type="evidence" value="ECO:0007669"/>
    <property type="project" value="UniProtKB-UniRule"/>
</dbReference>
<dbReference type="InterPro" id="IPR013709">
    <property type="entry name" value="2-isopropylmalate_synth_dimer"/>
</dbReference>
<protein>
    <recommendedName>
        <fullName evidence="8">Citramalate synthase</fullName>
        <ecNumber evidence="8">2.3.3.21</ecNumber>
    </recommendedName>
</protein>
<evidence type="ECO:0000256" key="1">
    <source>
        <dbReference type="ARBA" id="ARBA00004743"/>
    </source>
</evidence>
<keyword evidence="4" id="KW-0412">Isoleucine biosynthesis</keyword>
<keyword evidence="6" id="KW-0100">Branched-chain amino acid biosynthesis</keyword>
<evidence type="ECO:0000256" key="9">
    <source>
        <dbReference type="RuleBase" id="RU003523"/>
    </source>
</evidence>
<name>A0A857DM06_9FIRM</name>
<accession>A0A857DM06</accession>
<dbReference type="NCBIfam" id="TIGR00977">
    <property type="entry name" value="citramal_synth"/>
    <property type="match status" value="1"/>
</dbReference>
<evidence type="ECO:0000313" key="12">
    <source>
        <dbReference type="Proteomes" id="UP000430508"/>
    </source>
</evidence>
<dbReference type="Proteomes" id="UP000430508">
    <property type="component" value="Chromosome"/>
</dbReference>
<dbReference type="AlphaFoldDB" id="A0A857DM06"/>
<gene>
    <name evidence="11" type="ORF">GQ588_12945</name>
</gene>
<dbReference type="Gene3D" id="3.20.20.70">
    <property type="entry name" value="Aldolase class I"/>
    <property type="match status" value="1"/>
</dbReference>
<dbReference type="GO" id="GO:0003852">
    <property type="term" value="F:2-isopropylmalate synthase activity"/>
    <property type="evidence" value="ECO:0007669"/>
    <property type="project" value="InterPro"/>
</dbReference>
<comment type="similarity">
    <text evidence="2 9">Belongs to the alpha-IPM synthase/homocitrate synthase family.</text>
</comment>
<dbReference type="InterPro" id="IPR000891">
    <property type="entry name" value="PYR_CT"/>
</dbReference>
<evidence type="ECO:0000313" key="11">
    <source>
        <dbReference type="EMBL" id="QHA01482.1"/>
    </source>
</evidence>
<comment type="pathway">
    <text evidence="1">Amino-acid biosynthesis; L-isoleucine biosynthesis; 2-oxobutanoate from pyruvate: step 1/3.</text>
</comment>
<dbReference type="Gene3D" id="3.30.160.270">
    <property type="match status" value="1"/>
</dbReference>
<evidence type="ECO:0000256" key="6">
    <source>
        <dbReference type="ARBA" id="ARBA00023304"/>
    </source>
</evidence>
<keyword evidence="3" id="KW-0028">Amino-acid biosynthesis</keyword>
<comment type="catalytic activity">
    <reaction evidence="7">
        <text>pyruvate + acetyl-CoA + H2O = (3R)-citramalate + CoA + H(+)</text>
        <dbReference type="Rhea" id="RHEA:19045"/>
        <dbReference type="ChEBI" id="CHEBI:15361"/>
        <dbReference type="ChEBI" id="CHEBI:15377"/>
        <dbReference type="ChEBI" id="CHEBI:15378"/>
        <dbReference type="ChEBI" id="CHEBI:30934"/>
        <dbReference type="ChEBI" id="CHEBI:57287"/>
        <dbReference type="ChEBI" id="CHEBI:57288"/>
        <dbReference type="EC" id="2.3.3.21"/>
    </reaction>
</comment>
<dbReference type="Pfam" id="PF22617">
    <property type="entry name" value="HCS_D2"/>
    <property type="match status" value="1"/>
</dbReference>
<dbReference type="InterPro" id="IPR013785">
    <property type="entry name" value="Aldolase_TIM"/>
</dbReference>
<dbReference type="GO" id="GO:0043714">
    <property type="term" value="F:(R)-citramalate synthase activity"/>
    <property type="evidence" value="ECO:0007669"/>
    <property type="project" value="UniProtKB-UniRule"/>
</dbReference>
<dbReference type="PANTHER" id="PTHR43538:SF1">
    <property type="entry name" value="(R)-CITRAMALATE SYNTHASE"/>
    <property type="match status" value="1"/>
</dbReference>
<dbReference type="Pfam" id="PF08502">
    <property type="entry name" value="LeuA_dimer"/>
    <property type="match status" value="1"/>
</dbReference>
<dbReference type="PROSITE" id="PS00815">
    <property type="entry name" value="AIPM_HOMOCIT_SYNTH_1"/>
    <property type="match status" value="1"/>
</dbReference>
<dbReference type="InterPro" id="IPR005675">
    <property type="entry name" value="Citramal_synthase"/>
</dbReference>
<dbReference type="PROSITE" id="PS50991">
    <property type="entry name" value="PYR_CT"/>
    <property type="match status" value="1"/>
</dbReference>
<sequence length="533" mass="58745">MADKRISIYDTTLRDGAQGEGVHFSAKDKLFYMQKMIEAGIDYVEAGWPGANPKDDEFYRTMSSWADSAENQDWRLRTRVVAFGSTCRVGESPEKSDSLNGLIASGANTLTIFGKTWKLHVETVLRTSPQENLRIIRESVEYLVKAGKEVFFDAEHYFDGWQDDPAFALSCLEAAMLGGAKGLVLCDTNGGTYTREITNGVQIVRQELSPAILGIHTHNDGGLAVVNTLAAVEAGVDQIQGTWNGFGERCGNANLSTLIPWLQLKLGYQLLEPEVLHNISYLSRYVAELANYPFDEKQPFVGRSAFAHKAGMHVDAVMKNNRTFEHIDPASVGNERRVLISDQSGKANLCLKMRRFKPEIEKDDPLVELAMERIKNAENEGFQYETAEGSLDLLLLEILGKYEQPFTLEDYHVWSDPLRGELDSVAVVKVQVGDKQVHIAAEGDGPVHALDQALRSTLGAFFPAIEESELTDYKVRVLDGSRGTGSVVRVVVETKHGVNTWGTIGVSSNIIKASAKALLDALYLVILSSQGKA</sequence>
<evidence type="ECO:0000256" key="4">
    <source>
        <dbReference type="ARBA" id="ARBA00022624"/>
    </source>
</evidence>